<feature type="domain" description="Calponin-homology (CH)" evidence="6">
    <location>
        <begin position="152"/>
        <end position="259"/>
    </location>
</feature>
<evidence type="ECO:0000256" key="3">
    <source>
        <dbReference type="ARBA" id="ARBA00022837"/>
    </source>
</evidence>
<dbReference type="Gene3D" id="1.10.238.10">
    <property type="entry name" value="EF-hand"/>
    <property type="match status" value="2"/>
</dbReference>
<organism evidence="8 9">
    <name type="scientific">Polyrhizophydium stewartii</name>
    <dbReference type="NCBI Taxonomy" id="2732419"/>
    <lineage>
        <taxon>Eukaryota</taxon>
        <taxon>Fungi</taxon>
        <taxon>Fungi incertae sedis</taxon>
        <taxon>Chytridiomycota</taxon>
        <taxon>Chytridiomycota incertae sedis</taxon>
        <taxon>Chytridiomycetes</taxon>
        <taxon>Rhizophydiales</taxon>
        <taxon>Rhizophydiales incertae sedis</taxon>
        <taxon>Polyrhizophydium</taxon>
    </lineage>
</organism>
<protein>
    <submittedName>
        <fullName evidence="8">Alpha-actinin</fullName>
    </submittedName>
</protein>
<dbReference type="Pfam" id="PF13499">
    <property type="entry name" value="EF-hand_7"/>
    <property type="match status" value="1"/>
</dbReference>
<sequence>MSANTSPTGGFSKAASEVVKDTARVMDRDWEVIQKKTFTNWINNQLKQRDIPPIVNLDSDLSSGEVLIQLLEIIGDESLGKYTKNPRLRLQKIENMNKALEFIKKRGVMLTNIGSEDIVDSNSKLILGLIWTIILRFTISEIRQVGYAEEGLTAKEGLLLWCQRRTVPYAADFHIKDFTFSWQDGLALCGLIHRHRPDLINYWALDKKQKHANTQLAFDVAERHLGIPKLFAVEDIVDVIKPDERSVMTYVAQYFHAFSALDKFGTAGRRVGQLGQVLHQAWEMQNEYERRVRELLAAISEVQSTWDNTSFSGYPDARRKLNEFETYKVTVKRGWVTERREIDSLLGNIQTKLKTYNLTQYTPPAGCTLADVDHHWSVLVNAEADRKRAITHYIRESKDSLRREYAQVANSFQDALNEVSRQLASLQGDLEQQMETTKSLIGRLSPIKHSLDQIQSLNDALVEANIDDNEYTIYTVEDLSFDYGLLTQSLNKKLAFIENQMVARTKTNFTPQQLEEYSETFKHFDKDNSNTLKREEFKAALQSEGTALKDDEFEKTFLQVSQGGDEISFEQFIEYMRNLEEDKTTPEQLLVSFKTLAGDKAYVTEADLYRGGIPAPIVEHLKSTLTRKEEGYDYAAFVSGVFTS</sequence>
<keyword evidence="4" id="KW-0009">Actin-binding</keyword>
<dbReference type="SMART" id="SM00054">
    <property type="entry name" value="EFh"/>
    <property type="match status" value="2"/>
</dbReference>
<dbReference type="InterPro" id="IPR011992">
    <property type="entry name" value="EF-hand-dom_pair"/>
</dbReference>
<comment type="caution">
    <text evidence="8">The sequence shown here is derived from an EMBL/GenBank/DDBJ whole genome shotgun (WGS) entry which is preliminary data.</text>
</comment>
<dbReference type="SUPFAM" id="SSF47473">
    <property type="entry name" value="EF-hand"/>
    <property type="match status" value="1"/>
</dbReference>
<evidence type="ECO:0000259" key="7">
    <source>
        <dbReference type="PROSITE" id="PS50222"/>
    </source>
</evidence>
<dbReference type="Pfam" id="PF00307">
    <property type="entry name" value="CH"/>
    <property type="match status" value="2"/>
</dbReference>
<keyword evidence="3" id="KW-0106">Calcium</keyword>
<evidence type="ECO:0000256" key="5">
    <source>
        <dbReference type="SAM" id="Coils"/>
    </source>
</evidence>
<evidence type="ECO:0000256" key="4">
    <source>
        <dbReference type="ARBA" id="ARBA00023203"/>
    </source>
</evidence>
<dbReference type="SUPFAM" id="SSF46966">
    <property type="entry name" value="Spectrin repeat"/>
    <property type="match status" value="2"/>
</dbReference>
<dbReference type="Gene3D" id="1.20.58.60">
    <property type="match status" value="2"/>
</dbReference>
<dbReference type="SMART" id="SM00033">
    <property type="entry name" value="CH"/>
    <property type="match status" value="2"/>
</dbReference>
<keyword evidence="2" id="KW-0677">Repeat</keyword>
<comment type="similarity">
    <text evidence="1">Belongs to the alpha-actinin family.</text>
</comment>
<dbReference type="PROSITE" id="PS00020">
    <property type="entry name" value="ACTININ_2"/>
    <property type="match status" value="1"/>
</dbReference>
<proteinExistence type="inferred from homology"/>
<evidence type="ECO:0000256" key="2">
    <source>
        <dbReference type="ARBA" id="ARBA00022737"/>
    </source>
</evidence>
<dbReference type="PROSITE" id="PS50021">
    <property type="entry name" value="CH"/>
    <property type="match status" value="2"/>
</dbReference>
<dbReference type="CDD" id="cd00051">
    <property type="entry name" value="EFh"/>
    <property type="match status" value="1"/>
</dbReference>
<dbReference type="InterPro" id="IPR002048">
    <property type="entry name" value="EF_hand_dom"/>
</dbReference>
<name>A0ABR4NCP9_9FUNG</name>
<evidence type="ECO:0000313" key="8">
    <source>
        <dbReference type="EMBL" id="KAL2917317.1"/>
    </source>
</evidence>
<dbReference type="Pfam" id="PF08726">
    <property type="entry name" value="EFhand_Ca_insen"/>
    <property type="match status" value="1"/>
</dbReference>
<dbReference type="InterPro" id="IPR014837">
    <property type="entry name" value="EF-hand_Ca_insen"/>
</dbReference>
<accession>A0ABR4NCP9</accession>
<dbReference type="SMART" id="SM01184">
    <property type="entry name" value="efhand_Ca_insen"/>
    <property type="match status" value="1"/>
</dbReference>
<feature type="coiled-coil region" evidence="5">
    <location>
        <begin position="398"/>
        <end position="436"/>
    </location>
</feature>
<dbReference type="Proteomes" id="UP001527925">
    <property type="component" value="Unassembled WGS sequence"/>
</dbReference>
<reference evidence="8 9" key="1">
    <citation type="submission" date="2023-09" db="EMBL/GenBank/DDBJ databases">
        <title>Pangenome analysis of Batrachochytrium dendrobatidis and related Chytrids.</title>
        <authorList>
            <person name="Yacoub M.N."/>
            <person name="Stajich J.E."/>
            <person name="James T.Y."/>
        </authorList>
    </citation>
    <scope>NUCLEOTIDE SEQUENCE [LARGE SCALE GENOMIC DNA]</scope>
    <source>
        <strain evidence="8 9">JEL0888</strain>
    </source>
</reference>
<dbReference type="SUPFAM" id="SSF47576">
    <property type="entry name" value="Calponin-homology domain, CH-domain"/>
    <property type="match status" value="1"/>
</dbReference>
<dbReference type="PROSITE" id="PS00019">
    <property type="entry name" value="ACTININ_1"/>
    <property type="match status" value="1"/>
</dbReference>
<keyword evidence="9" id="KW-1185">Reference proteome</keyword>
<dbReference type="Gene3D" id="1.10.418.10">
    <property type="entry name" value="Calponin-like domain"/>
    <property type="match status" value="2"/>
</dbReference>
<dbReference type="InterPro" id="IPR036872">
    <property type="entry name" value="CH_dom_sf"/>
</dbReference>
<dbReference type="EMBL" id="JADGIZ020000011">
    <property type="protein sequence ID" value="KAL2917317.1"/>
    <property type="molecule type" value="Genomic_DNA"/>
</dbReference>
<keyword evidence="5" id="KW-0175">Coiled coil</keyword>
<evidence type="ECO:0000313" key="9">
    <source>
        <dbReference type="Proteomes" id="UP001527925"/>
    </source>
</evidence>
<dbReference type="InterPro" id="IPR001589">
    <property type="entry name" value="Actinin_actin-bd_CS"/>
</dbReference>
<evidence type="ECO:0000259" key="6">
    <source>
        <dbReference type="PROSITE" id="PS50021"/>
    </source>
</evidence>
<gene>
    <name evidence="8" type="primary">ain1</name>
    <name evidence="8" type="ORF">HK105_202981</name>
</gene>
<feature type="domain" description="EF-hand" evidence="7">
    <location>
        <begin position="512"/>
        <end position="547"/>
    </location>
</feature>
<dbReference type="PROSITE" id="PS50222">
    <property type="entry name" value="EF_HAND_2"/>
    <property type="match status" value="1"/>
</dbReference>
<dbReference type="InterPro" id="IPR001715">
    <property type="entry name" value="CH_dom"/>
</dbReference>
<dbReference type="PANTHER" id="PTHR11915">
    <property type="entry name" value="SPECTRIN/FILAMIN RELATED CYTOSKELETAL PROTEIN"/>
    <property type="match status" value="1"/>
</dbReference>
<evidence type="ECO:0000256" key="1">
    <source>
        <dbReference type="ARBA" id="ARBA00010255"/>
    </source>
</evidence>
<feature type="domain" description="Calponin-homology (CH)" evidence="6">
    <location>
        <begin position="32"/>
        <end position="138"/>
    </location>
</feature>